<reference evidence="2 3" key="1">
    <citation type="submission" date="2019-03" db="EMBL/GenBank/DDBJ databases">
        <title>Primorskyibacter sp. SS33 isolated from sediments.</title>
        <authorList>
            <person name="Xunke S."/>
        </authorList>
    </citation>
    <scope>NUCLEOTIDE SEQUENCE [LARGE SCALE GENOMIC DNA]</scope>
    <source>
        <strain evidence="2 3">SS33</strain>
    </source>
</reference>
<organism evidence="2 3">
    <name type="scientific">Palleronia sediminis</name>
    <dbReference type="NCBI Taxonomy" id="2547833"/>
    <lineage>
        <taxon>Bacteria</taxon>
        <taxon>Pseudomonadati</taxon>
        <taxon>Pseudomonadota</taxon>
        <taxon>Alphaproteobacteria</taxon>
        <taxon>Rhodobacterales</taxon>
        <taxon>Roseobacteraceae</taxon>
        <taxon>Palleronia</taxon>
    </lineage>
</organism>
<dbReference type="RefSeq" id="WP_133395092.1">
    <property type="nucleotide sequence ID" value="NZ_SNAA01000001.1"/>
</dbReference>
<protein>
    <submittedName>
        <fullName evidence="2">Uncharacterized protein</fullName>
    </submittedName>
</protein>
<accession>A0A4R6AQK3</accession>
<feature type="transmembrane region" description="Helical" evidence="1">
    <location>
        <begin position="40"/>
        <end position="60"/>
    </location>
</feature>
<sequence>MKQSRLMSLVESVVNVIVGYGVAVVTQILIFPIFGLHTTLAQNLKMGAIFSFVSIARSFVLRRLFERIRVANHCDGHAGYEEPAPPRR</sequence>
<gene>
    <name evidence="2" type="ORF">E2L08_00450</name>
</gene>
<dbReference type="EMBL" id="SNAA01000001">
    <property type="protein sequence ID" value="TDL83983.1"/>
    <property type="molecule type" value="Genomic_DNA"/>
</dbReference>
<keyword evidence="1" id="KW-0472">Membrane</keyword>
<evidence type="ECO:0000313" key="2">
    <source>
        <dbReference type="EMBL" id="TDL83983.1"/>
    </source>
</evidence>
<dbReference type="Pfam" id="PF23858">
    <property type="entry name" value="DUF7220"/>
    <property type="match status" value="1"/>
</dbReference>
<evidence type="ECO:0000313" key="3">
    <source>
        <dbReference type="Proteomes" id="UP000295701"/>
    </source>
</evidence>
<name>A0A4R6AQK3_9RHOB</name>
<dbReference type="AlphaFoldDB" id="A0A4R6AQK3"/>
<proteinExistence type="predicted"/>
<dbReference type="Proteomes" id="UP000295701">
    <property type="component" value="Unassembled WGS sequence"/>
</dbReference>
<evidence type="ECO:0000256" key="1">
    <source>
        <dbReference type="SAM" id="Phobius"/>
    </source>
</evidence>
<feature type="transmembrane region" description="Helical" evidence="1">
    <location>
        <begin position="12"/>
        <end position="34"/>
    </location>
</feature>
<comment type="caution">
    <text evidence="2">The sequence shown here is derived from an EMBL/GenBank/DDBJ whole genome shotgun (WGS) entry which is preliminary data.</text>
</comment>
<dbReference type="OrthoDB" id="7361160at2"/>
<keyword evidence="1" id="KW-0812">Transmembrane</keyword>
<keyword evidence="3" id="KW-1185">Reference proteome</keyword>
<keyword evidence="1" id="KW-1133">Transmembrane helix</keyword>
<dbReference type="InterPro" id="IPR055644">
    <property type="entry name" value="DUF7220"/>
</dbReference>